<dbReference type="EMBL" id="LOHG01000003">
    <property type="protein sequence ID" value="MCI8209059.1"/>
    <property type="molecule type" value="Genomic_DNA"/>
</dbReference>
<reference evidence="1 2" key="1">
    <citation type="submission" date="2015-12" db="EMBL/GenBank/DDBJ databases">
        <title>Phylogenomics in the description of a new species in the Pseudomonas syringae group.</title>
        <authorList>
            <person name="Busquets A."/>
            <person name="Gomila M."/>
            <person name="Beiki F."/>
            <person name="Rahimian H."/>
            <person name="Mulet M."/>
            <person name="Sanchez D."/>
            <person name="Garcia-Valdes E."/>
            <person name="Lalucat J."/>
        </authorList>
    </citation>
    <scope>NUCLEOTIDE SEQUENCE [LARGE SCALE GENOMIC DNA]</scope>
    <source>
        <strain evidence="1 2">S25</strain>
    </source>
</reference>
<comment type="caution">
    <text evidence="1">The sequence shown here is derived from an EMBL/GenBank/DDBJ whole genome shotgun (WGS) entry which is preliminary data.</text>
</comment>
<dbReference type="Proteomes" id="UP001320513">
    <property type="component" value="Unassembled WGS sequence"/>
</dbReference>
<name>A0ABS9ZER9_9PSED</name>
<organism evidence="1 2">
    <name type="scientific">Pseudomonas maioricensis</name>
    <dbReference type="NCBI Taxonomy" id="1766623"/>
    <lineage>
        <taxon>Bacteria</taxon>
        <taxon>Pseudomonadati</taxon>
        <taxon>Pseudomonadota</taxon>
        <taxon>Gammaproteobacteria</taxon>
        <taxon>Pseudomonadales</taxon>
        <taxon>Pseudomonadaceae</taxon>
        <taxon>Pseudomonas</taxon>
    </lineage>
</organism>
<protein>
    <submittedName>
        <fullName evidence="1">Uncharacterized protein</fullName>
    </submittedName>
</protein>
<sequence length="60" mass="6542">MTVQAPEDSVGADEHREAAIAVDQVDRYRSLAVLVSAYREKHSGSGGCVLFEEKPPCRLP</sequence>
<dbReference type="RefSeq" id="WP_243244947.1">
    <property type="nucleotide sequence ID" value="NZ_LOHG01000003.1"/>
</dbReference>
<evidence type="ECO:0000313" key="2">
    <source>
        <dbReference type="Proteomes" id="UP001320513"/>
    </source>
</evidence>
<accession>A0ABS9ZER9</accession>
<evidence type="ECO:0000313" key="1">
    <source>
        <dbReference type="EMBL" id="MCI8209059.1"/>
    </source>
</evidence>
<gene>
    <name evidence="1" type="ORF">AUC61_05860</name>
</gene>
<proteinExistence type="predicted"/>
<keyword evidence="2" id="KW-1185">Reference proteome</keyword>